<protein>
    <submittedName>
        <fullName evidence="1">Expansin</fullName>
    </submittedName>
</protein>
<dbReference type="Proteomes" id="UP001164539">
    <property type="component" value="Chromosome 11"/>
</dbReference>
<keyword evidence="2" id="KW-1185">Reference proteome</keyword>
<comment type="caution">
    <text evidence="1">The sequence shown here is derived from an EMBL/GenBank/DDBJ whole genome shotgun (WGS) entry which is preliminary data.</text>
</comment>
<reference evidence="1 2" key="1">
    <citation type="journal article" date="2023" name="Science">
        <title>Complex scaffold remodeling in plant triterpene biosynthesis.</title>
        <authorList>
            <person name="De La Pena R."/>
            <person name="Hodgson H."/>
            <person name="Liu J.C."/>
            <person name="Stephenson M.J."/>
            <person name="Martin A.C."/>
            <person name="Owen C."/>
            <person name="Harkess A."/>
            <person name="Leebens-Mack J."/>
            <person name="Jimenez L.E."/>
            <person name="Osbourn A."/>
            <person name="Sattely E.S."/>
        </authorList>
    </citation>
    <scope>NUCLEOTIDE SEQUENCE [LARGE SCALE GENOMIC DNA]</scope>
    <source>
        <strain evidence="2">cv. JPN11</strain>
        <tissue evidence="1">Leaf</tissue>
    </source>
</reference>
<evidence type="ECO:0000313" key="2">
    <source>
        <dbReference type="Proteomes" id="UP001164539"/>
    </source>
</evidence>
<proteinExistence type="predicted"/>
<organism evidence="1 2">
    <name type="scientific">Melia azedarach</name>
    <name type="common">Chinaberry tree</name>
    <dbReference type="NCBI Taxonomy" id="155640"/>
    <lineage>
        <taxon>Eukaryota</taxon>
        <taxon>Viridiplantae</taxon>
        <taxon>Streptophyta</taxon>
        <taxon>Embryophyta</taxon>
        <taxon>Tracheophyta</taxon>
        <taxon>Spermatophyta</taxon>
        <taxon>Magnoliopsida</taxon>
        <taxon>eudicotyledons</taxon>
        <taxon>Gunneridae</taxon>
        <taxon>Pentapetalae</taxon>
        <taxon>rosids</taxon>
        <taxon>malvids</taxon>
        <taxon>Sapindales</taxon>
        <taxon>Meliaceae</taxon>
        <taxon>Melia</taxon>
    </lineage>
</organism>
<sequence>MLFMGMARRLILPSGYDGVKVGGQWEGAHATFYGDMSGSETMQGACGYGDLKKQGYGFETAALSTALFNNGATCGACFEIMCVNDPQWCIKGAGSIKITATNFCPPNYSKPNGNWCNPPLKHFDLSMPMFVKLAPMKAGIIPVNFRRIPCTKQGGVKFEVKGNPYWIMVMVYNVAGAGDVKFLRIKGGNTNWVAMKRNWGQNWQTETQLLGQSLSFQITTSDGKFLQFDNVAPESWQFGQTFEGGNNF</sequence>
<gene>
    <name evidence="1" type="ORF">OWV82_020875</name>
</gene>
<name>A0ACC1X888_MELAZ</name>
<accession>A0ACC1X888</accession>
<evidence type="ECO:0000313" key="1">
    <source>
        <dbReference type="EMBL" id="KAJ4707338.1"/>
    </source>
</evidence>
<dbReference type="EMBL" id="CM051404">
    <property type="protein sequence ID" value="KAJ4707338.1"/>
    <property type="molecule type" value="Genomic_DNA"/>
</dbReference>